<evidence type="ECO:0000256" key="6">
    <source>
        <dbReference type="SAM" id="MobiDB-lite"/>
    </source>
</evidence>
<proteinExistence type="inferred from homology"/>
<protein>
    <submittedName>
        <fullName evidence="8">Flavocytochrome c</fullName>
    </submittedName>
</protein>
<dbReference type="GO" id="GO:0010181">
    <property type="term" value="F:FMN binding"/>
    <property type="evidence" value="ECO:0007669"/>
    <property type="project" value="InterPro"/>
</dbReference>
<evidence type="ECO:0000313" key="9">
    <source>
        <dbReference type="Proteomes" id="UP000014216"/>
    </source>
</evidence>
<dbReference type="GO" id="GO:0016491">
    <property type="term" value="F:oxidoreductase activity"/>
    <property type="evidence" value="ECO:0007669"/>
    <property type="project" value="UniProtKB-KW"/>
</dbReference>
<dbReference type="SUPFAM" id="SSF51905">
    <property type="entry name" value="FAD/NAD(P)-binding domain"/>
    <property type="match status" value="1"/>
</dbReference>
<evidence type="ECO:0000256" key="2">
    <source>
        <dbReference type="ARBA" id="ARBA00022630"/>
    </source>
</evidence>
<dbReference type="Proteomes" id="UP000014216">
    <property type="component" value="Unassembled WGS sequence"/>
</dbReference>
<keyword evidence="9" id="KW-1185">Reference proteome</keyword>
<accession>S0G550</accession>
<evidence type="ECO:0000259" key="7">
    <source>
        <dbReference type="Pfam" id="PF00890"/>
    </source>
</evidence>
<dbReference type="InterPro" id="IPR050315">
    <property type="entry name" value="FAD-oxidoreductase_2"/>
</dbReference>
<comment type="cofactor">
    <cofactor evidence="1">
        <name>FAD</name>
        <dbReference type="ChEBI" id="CHEBI:57692"/>
    </cofactor>
</comment>
<feature type="domain" description="FAD-dependent oxidoreductase 2 FAD-binding" evidence="7">
    <location>
        <begin position="10"/>
        <end position="456"/>
    </location>
</feature>
<dbReference type="PRINTS" id="PR00368">
    <property type="entry name" value="FADPNR"/>
</dbReference>
<keyword evidence="2 5" id="KW-0285">Flavoprotein</keyword>
<dbReference type="InterPro" id="IPR003953">
    <property type="entry name" value="FAD-dep_OxRdtase_2_FAD-bd"/>
</dbReference>
<evidence type="ECO:0000256" key="4">
    <source>
        <dbReference type="ARBA" id="ARBA00023002"/>
    </source>
</evidence>
<dbReference type="PATRIC" id="fig|1286635.3.peg.74"/>
<evidence type="ECO:0000256" key="5">
    <source>
        <dbReference type="RuleBase" id="RU366062"/>
    </source>
</evidence>
<dbReference type="EMBL" id="APJX01000001">
    <property type="protein sequence ID" value="EMS80934.1"/>
    <property type="molecule type" value="Genomic_DNA"/>
</dbReference>
<evidence type="ECO:0000313" key="8">
    <source>
        <dbReference type="EMBL" id="EMS80934.1"/>
    </source>
</evidence>
<comment type="similarity">
    <text evidence="5">Belongs to the FAD-dependent oxidoreductase 2 family. FRD/SDH subfamily.</text>
</comment>
<dbReference type="PANTHER" id="PTHR43400:SF7">
    <property type="entry name" value="FAD-DEPENDENT OXIDOREDUCTASE 2 FAD BINDING DOMAIN-CONTAINING PROTEIN"/>
    <property type="match status" value="1"/>
</dbReference>
<keyword evidence="4 5" id="KW-0560">Oxidoreductase</keyword>
<dbReference type="RefSeq" id="WP_006963501.1">
    <property type="nucleotide sequence ID" value="NZ_APJX01000001.1"/>
</dbReference>
<dbReference type="AlphaFoldDB" id="S0G550"/>
<dbReference type="InterPro" id="IPR036188">
    <property type="entry name" value="FAD/NAD-bd_sf"/>
</dbReference>
<comment type="caution">
    <text evidence="8">The sequence shown here is derived from an EMBL/GenBank/DDBJ whole genome shotgun (WGS) entry which is preliminary data.</text>
</comment>
<sequence>MNIPWDDHADVVIVGSGAAGLSAAIEARQAGASVRVFEKMPLIGGNTRISDGGLSAPVNFMQKQRGVTDSPEQFYEDILRAGQGLNHPELVKCFARKASDAIDWTRFLGVRYSDRLDQFGGHSVPRTITIEHNAGHTIVKALKNRLDQLDGSIQTRHCLDRLITDRSGRVRGVQLTRRSPASATPPKPDPGSQPDNIRHIRADRAVVLATGGFGSDIAFRTCQAPRLDDTIGTTNHKGATAEGLVAALEIHAMPLHLSWIQLGPWGCADETGYGKGARFASYSVFPAGILVNPASGTRIVNEWADRRLRSEAIISACHACIGIVDHKGAQKELGSLASCLKTGKIRRFDTLSHLAAEFNMPAGCLEQTVAEYNQWTAQPGPDRFGKHPKKDTLPLETPPFYAIRLWPKVHYTPGGLQIDTRARVMDLCSRPIQGLFAAGEVTGGIHGAGRLGGCALTECIVFGRIAGQNASSTM</sequence>
<dbReference type="InterPro" id="IPR010960">
    <property type="entry name" value="Flavocytochrome_c"/>
</dbReference>
<dbReference type="Pfam" id="PF00890">
    <property type="entry name" value="FAD_binding_2"/>
    <property type="match status" value="1"/>
</dbReference>
<reference evidence="8 9" key="1">
    <citation type="journal article" date="2013" name="Genome Announc.">
        <title>Draft Genome Sequence of Desulfotignum phosphitoxidans DSM 13687 Strain FiPS-3.</title>
        <authorList>
            <person name="Poehlein A."/>
            <person name="Daniel R."/>
            <person name="Simeonova D.D."/>
        </authorList>
    </citation>
    <scope>NUCLEOTIDE SEQUENCE [LARGE SCALE GENOMIC DNA]</scope>
    <source>
        <strain evidence="8 9">DSM 13687</strain>
    </source>
</reference>
<gene>
    <name evidence="8" type="ORF">Dpo_1c00640</name>
</gene>
<dbReference type="InterPro" id="IPR027477">
    <property type="entry name" value="Succ_DH/fumarate_Rdtase_cat_sf"/>
</dbReference>
<organism evidence="8 9">
    <name type="scientific">Desulfotignum phosphitoxidans DSM 13687</name>
    <dbReference type="NCBI Taxonomy" id="1286635"/>
    <lineage>
        <taxon>Bacteria</taxon>
        <taxon>Pseudomonadati</taxon>
        <taxon>Thermodesulfobacteriota</taxon>
        <taxon>Desulfobacteria</taxon>
        <taxon>Desulfobacterales</taxon>
        <taxon>Desulfobacteraceae</taxon>
        <taxon>Desulfotignum</taxon>
    </lineage>
</organism>
<dbReference type="PANTHER" id="PTHR43400">
    <property type="entry name" value="FUMARATE REDUCTASE"/>
    <property type="match status" value="1"/>
</dbReference>
<evidence type="ECO:0000256" key="3">
    <source>
        <dbReference type="ARBA" id="ARBA00022827"/>
    </source>
</evidence>
<name>S0G550_9BACT</name>
<evidence type="ECO:0000256" key="1">
    <source>
        <dbReference type="ARBA" id="ARBA00001974"/>
    </source>
</evidence>
<dbReference type="SUPFAM" id="SSF56425">
    <property type="entry name" value="Succinate dehydrogenase/fumarate reductase flavoprotein, catalytic domain"/>
    <property type="match status" value="1"/>
</dbReference>
<dbReference type="NCBIfam" id="TIGR01813">
    <property type="entry name" value="flavo_cyto_c"/>
    <property type="match status" value="1"/>
</dbReference>
<feature type="region of interest" description="Disordered" evidence="6">
    <location>
        <begin position="170"/>
        <end position="196"/>
    </location>
</feature>
<keyword evidence="3 5" id="KW-0274">FAD</keyword>
<dbReference type="Gene3D" id="3.50.50.60">
    <property type="entry name" value="FAD/NAD(P)-binding domain"/>
    <property type="match status" value="1"/>
</dbReference>
<dbReference type="Gene3D" id="3.90.700.10">
    <property type="entry name" value="Succinate dehydrogenase/fumarate reductase flavoprotein, catalytic domain"/>
    <property type="match status" value="1"/>
</dbReference>
<dbReference type="OrthoDB" id="9806724at2"/>